<proteinExistence type="predicted"/>
<sequence length="192" mass="20283">MTSTQDSWRQVGATRARMPLRLARSASFTVVCVALSAIGHWLAGGTAPGPAMVAGAGAVVLVAATAMAGRERSRPLIVGLLGTAQVGLHVLFASQGETPHLAGVHGQSTWPGMFLCHAVATLLTAWWLAGGEAALWSLLRRLAARAVRILPPVNDPMWPLAAPVAADLVPDRPREHMLRYAVVRRGPPFRPA</sequence>
<keyword evidence="1" id="KW-1133">Transmembrane helix</keyword>
<feature type="transmembrane region" description="Helical" evidence="1">
    <location>
        <begin position="49"/>
        <end position="68"/>
    </location>
</feature>
<feature type="transmembrane region" description="Helical" evidence="1">
    <location>
        <begin position="75"/>
        <end position="92"/>
    </location>
</feature>
<keyword evidence="1" id="KW-0812">Transmembrane</keyword>
<organism evidence="2 3">
    <name type="scientific">Nonomuraea guangzhouensis</name>
    <dbReference type="NCBI Taxonomy" id="1291555"/>
    <lineage>
        <taxon>Bacteria</taxon>
        <taxon>Bacillati</taxon>
        <taxon>Actinomycetota</taxon>
        <taxon>Actinomycetes</taxon>
        <taxon>Streptosporangiales</taxon>
        <taxon>Streptosporangiaceae</taxon>
        <taxon>Nonomuraea</taxon>
    </lineage>
</organism>
<accession>A0ABW4GYL2</accession>
<evidence type="ECO:0000313" key="2">
    <source>
        <dbReference type="EMBL" id="MFD1547600.1"/>
    </source>
</evidence>
<gene>
    <name evidence="2" type="ORF">ACFSJ0_61960</name>
</gene>
<evidence type="ECO:0000256" key="1">
    <source>
        <dbReference type="SAM" id="Phobius"/>
    </source>
</evidence>
<keyword evidence="3" id="KW-1185">Reference proteome</keyword>
<dbReference type="EMBL" id="JBHUCM010000078">
    <property type="protein sequence ID" value="MFD1547600.1"/>
    <property type="molecule type" value="Genomic_DNA"/>
</dbReference>
<feature type="transmembrane region" description="Helical" evidence="1">
    <location>
        <begin position="112"/>
        <end position="139"/>
    </location>
</feature>
<comment type="caution">
    <text evidence="2">The sequence shown here is derived from an EMBL/GenBank/DDBJ whole genome shotgun (WGS) entry which is preliminary data.</text>
</comment>
<dbReference type="Proteomes" id="UP001597097">
    <property type="component" value="Unassembled WGS sequence"/>
</dbReference>
<dbReference type="RefSeq" id="WP_219537033.1">
    <property type="nucleotide sequence ID" value="NZ_JAHKRM010000034.1"/>
</dbReference>
<keyword evidence="1" id="KW-0472">Membrane</keyword>
<protein>
    <submittedName>
        <fullName evidence="2">MFS transporter</fullName>
    </submittedName>
</protein>
<reference evidence="3" key="1">
    <citation type="journal article" date="2019" name="Int. J. Syst. Evol. Microbiol.">
        <title>The Global Catalogue of Microorganisms (GCM) 10K type strain sequencing project: providing services to taxonomists for standard genome sequencing and annotation.</title>
        <authorList>
            <consortium name="The Broad Institute Genomics Platform"/>
            <consortium name="The Broad Institute Genome Sequencing Center for Infectious Disease"/>
            <person name="Wu L."/>
            <person name="Ma J."/>
        </authorList>
    </citation>
    <scope>NUCLEOTIDE SEQUENCE [LARGE SCALE GENOMIC DNA]</scope>
    <source>
        <strain evidence="3">CGMCC 1.15399</strain>
    </source>
</reference>
<name>A0ABW4GYL2_9ACTN</name>
<evidence type="ECO:0000313" key="3">
    <source>
        <dbReference type="Proteomes" id="UP001597097"/>
    </source>
</evidence>
<feature type="transmembrane region" description="Helical" evidence="1">
    <location>
        <begin position="21"/>
        <end position="43"/>
    </location>
</feature>